<sequence length="387" mass="42607">MKSILTLFILLLFAAAGNSQTNFVKDTGYVGIGTISPGSRLHIVDNTRSYYVNRGIPGYTRDGDGLDYILLHEIYDGINLTTEHFVMGLITGIRGGAGAYNRKLTLQVNTASAYNSTSGSLLTYNEISRLVTLVYNSKKYLAVQISRQATLFYFSFTGYATNAALQLVRDNTVTDVVEFKPTDPIGIMGDLSLGTYSRNLAKLEIGNGPVWTTNNWNKAIRLSYDGAIEFPGTTKTFGMGTKESSFYFFSGNTDGTGAADYYMVADGTSGNVAIGGRPVSNYKLVVDGSLGARKVKIQQGTWSDYVFHENYKLLSLPETEEFIKSNKHLPDVPSEAEVKREGVDVGEMNKILLQKIEELTLHIIKLNKDLSILNVKVATLQEQLEKK</sequence>
<feature type="chain" id="PRO_5017600368" evidence="1">
    <location>
        <begin position="22"/>
        <end position="387"/>
    </location>
</feature>
<comment type="caution">
    <text evidence="2">The sequence shown here is derived from an EMBL/GenBank/DDBJ whole genome shotgun (WGS) entry which is preliminary data.</text>
</comment>
<dbReference type="RefSeq" id="WP_116978392.1">
    <property type="nucleotide sequence ID" value="NZ_QPMM01000014.1"/>
</dbReference>
<protein>
    <submittedName>
        <fullName evidence="2">Uncharacterized protein</fullName>
    </submittedName>
</protein>
<organism evidence="2 3">
    <name type="scientific">Chitinophaga silvatica</name>
    <dbReference type="NCBI Taxonomy" id="2282649"/>
    <lineage>
        <taxon>Bacteria</taxon>
        <taxon>Pseudomonadati</taxon>
        <taxon>Bacteroidota</taxon>
        <taxon>Chitinophagia</taxon>
        <taxon>Chitinophagales</taxon>
        <taxon>Chitinophagaceae</taxon>
        <taxon>Chitinophaga</taxon>
    </lineage>
</organism>
<dbReference type="Proteomes" id="UP000260644">
    <property type="component" value="Unassembled WGS sequence"/>
</dbReference>
<name>A0A3E1Y3T9_9BACT</name>
<accession>A0A3E1Y3T9</accession>
<feature type="signal peptide" evidence="1">
    <location>
        <begin position="1"/>
        <end position="21"/>
    </location>
</feature>
<reference evidence="2 3" key="1">
    <citation type="submission" date="2018-07" db="EMBL/GenBank/DDBJ databases">
        <title>Chitinophaga K2CV101002-2 sp. nov., isolated from a monsoon evergreen broad-leaved forest soil.</title>
        <authorList>
            <person name="Lv Y."/>
        </authorList>
    </citation>
    <scope>NUCLEOTIDE SEQUENCE [LARGE SCALE GENOMIC DNA]</scope>
    <source>
        <strain evidence="2 3">GDMCC 1.1288</strain>
    </source>
</reference>
<proteinExistence type="predicted"/>
<evidence type="ECO:0000256" key="1">
    <source>
        <dbReference type="SAM" id="SignalP"/>
    </source>
</evidence>
<dbReference type="OrthoDB" id="680331at2"/>
<keyword evidence="1" id="KW-0732">Signal</keyword>
<evidence type="ECO:0000313" key="2">
    <source>
        <dbReference type="EMBL" id="RFS19339.1"/>
    </source>
</evidence>
<evidence type="ECO:0000313" key="3">
    <source>
        <dbReference type="Proteomes" id="UP000260644"/>
    </source>
</evidence>
<gene>
    <name evidence="2" type="ORF">DVR12_24220</name>
</gene>
<keyword evidence="3" id="KW-1185">Reference proteome</keyword>
<dbReference type="EMBL" id="QPMM01000014">
    <property type="protein sequence ID" value="RFS19339.1"/>
    <property type="molecule type" value="Genomic_DNA"/>
</dbReference>
<dbReference type="AlphaFoldDB" id="A0A3E1Y3T9"/>